<protein>
    <submittedName>
        <fullName evidence="7">Type IV secretion system protein VirB6/type IV secretion system protein TrbL</fullName>
    </submittedName>
</protein>
<feature type="signal peptide" evidence="6">
    <location>
        <begin position="1"/>
        <end position="31"/>
    </location>
</feature>
<name>A0A1I7I4W3_9PROT</name>
<comment type="subcellular location">
    <subcellularLocation>
        <location evidence="1">Membrane</location>
        <topology evidence="1">Multi-pass membrane protein</topology>
    </subcellularLocation>
</comment>
<evidence type="ECO:0000256" key="2">
    <source>
        <dbReference type="ARBA" id="ARBA00022692"/>
    </source>
</evidence>
<feature type="transmembrane region" description="Helical" evidence="5">
    <location>
        <begin position="254"/>
        <end position="273"/>
    </location>
</feature>
<keyword evidence="3 5" id="KW-1133">Transmembrane helix</keyword>
<evidence type="ECO:0000256" key="6">
    <source>
        <dbReference type="SAM" id="SignalP"/>
    </source>
</evidence>
<dbReference type="EMBL" id="FPBZ01000014">
    <property type="protein sequence ID" value="SFU67995.1"/>
    <property type="molecule type" value="Genomic_DNA"/>
</dbReference>
<dbReference type="GO" id="GO:0016020">
    <property type="term" value="C:membrane"/>
    <property type="evidence" value="ECO:0007669"/>
    <property type="project" value="UniProtKB-SubCell"/>
</dbReference>
<evidence type="ECO:0000256" key="3">
    <source>
        <dbReference type="ARBA" id="ARBA00022989"/>
    </source>
</evidence>
<feature type="transmembrane region" description="Helical" evidence="5">
    <location>
        <begin position="187"/>
        <end position="206"/>
    </location>
</feature>
<evidence type="ECO:0000313" key="8">
    <source>
        <dbReference type="Proteomes" id="UP000182649"/>
    </source>
</evidence>
<reference evidence="7 8" key="1">
    <citation type="submission" date="2016-10" db="EMBL/GenBank/DDBJ databases">
        <authorList>
            <person name="de Groot N.N."/>
        </authorList>
    </citation>
    <scope>NUCLEOTIDE SEQUENCE [LARGE SCALE GENOMIC DNA]</scope>
    <source>
        <strain evidence="7 8">Nl14</strain>
    </source>
</reference>
<dbReference type="GO" id="GO:0030255">
    <property type="term" value="P:protein secretion by the type IV secretion system"/>
    <property type="evidence" value="ECO:0007669"/>
    <property type="project" value="InterPro"/>
</dbReference>
<feature type="chain" id="PRO_5010311676" evidence="6">
    <location>
        <begin position="32"/>
        <end position="444"/>
    </location>
</feature>
<dbReference type="InterPro" id="IPR007688">
    <property type="entry name" value="Conjugal_tfr_TrbL/VirB6"/>
</dbReference>
<keyword evidence="2 5" id="KW-0812">Transmembrane</keyword>
<evidence type="ECO:0000256" key="4">
    <source>
        <dbReference type="ARBA" id="ARBA00023136"/>
    </source>
</evidence>
<evidence type="ECO:0000313" key="7">
    <source>
        <dbReference type="EMBL" id="SFU67995.1"/>
    </source>
</evidence>
<dbReference type="InterPro" id="IPR014150">
    <property type="entry name" value="Conjugal_tfr_TrbL"/>
</dbReference>
<keyword evidence="6" id="KW-0732">Signal</keyword>
<evidence type="ECO:0000256" key="5">
    <source>
        <dbReference type="SAM" id="Phobius"/>
    </source>
</evidence>
<sequence length="444" mass="46885">MVINMRTPSRVGLPFLLFFLVFTLFSAQAHAEIANISVLDNILDRYHTAASAWQTVITERASWLFWLLVTISMVWTFGLMALRRADIGEFFAEFLRFTIFTGFFWWLLINGPAFATSIITSLKQIGSEASGLRGMGSPSSIVDIGFDIFYRALDQSTLSLPVDSMTGIIMAAIILIILALISVNMVLLLVSGWILAYAGIFFLGFGGSRWTSEIAINYYRTVLGVAISLFAMVLLVGIGKTFLDDYYIQMSGGLSLKEMSVLMVISIVLLVLVDKIPPMLSSIVGGGAGGIGNLGAGTAIAAAATATGVATGMMMASAANAAGGASAIKAAFDAAHASMEGGMGMFAEEQPRQDTPLGGLAQAMGTPSRFVAEMGSHLARGGMEAVKSSIASQGGRVAQTPGGKVASAIRSNIPEPQFKGNAFAESTETKLDAEAEAAAFRDSK</sequence>
<gene>
    <name evidence="7" type="ORF">SAMN05216417_11461</name>
</gene>
<keyword evidence="4 5" id="KW-0472">Membrane</keyword>
<dbReference type="AlphaFoldDB" id="A0A1I7I4W3"/>
<feature type="transmembrane region" description="Helical" evidence="5">
    <location>
        <begin position="218"/>
        <end position="242"/>
    </location>
</feature>
<organism evidence="7 8">
    <name type="scientific">Nitrosospira multiformis</name>
    <dbReference type="NCBI Taxonomy" id="1231"/>
    <lineage>
        <taxon>Bacteria</taxon>
        <taxon>Pseudomonadati</taxon>
        <taxon>Pseudomonadota</taxon>
        <taxon>Betaproteobacteria</taxon>
        <taxon>Nitrosomonadales</taxon>
        <taxon>Nitrosomonadaceae</taxon>
        <taxon>Nitrosospira</taxon>
    </lineage>
</organism>
<feature type="transmembrane region" description="Helical" evidence="5">
    <location>
        <begin position="160"/>
        <end position="181"/>
    </location>
</feature>
<feature type="transmembrane region" description="Helical" evidence="5">
    <location>
        <begin position="94"/>
        <end position="115"/>
    </location>
</feature>
<dbReference type="Proteomes" id="UP000182649">
    <property type="component" value="Unassembled WGS sequence"/>
</dbReference>
<dbReference type="Pfam" id="PF04610">
    <property type="entry name" value="TrbL"/>
    <property type="match status" value="1"/>
</dbReference>
<proteinExistence type="predicted"/>
<accession>A0A1I7I4W3</accession>
<dbReference type="NCBIfam" id="TIGR02783">
    <property type="entry name" value="TrbL_P"/>
    <property type="match status" value="1"/>
</dbReference>
<evidence type="ECO:0000256" key="1">
    <source>
        <dbReference type="ARBA" id="ARBA00004141"/>
    </source>
</evidence>
<feature type="transmembrane region" description="Helical" evidence="5">
    <location>
        <begin position="63"/>
        <end position="82"/>
    </location>
</feature>